<dbReference type="PANTHER" id="PTHR37955">
    <property type="entry name" value="TELLURITE RESISTANCE PROTEIN TEHA"/>
    <property type="match status" value="1"/>
</dbReference>
<evidence type="ECO:0000313" key="7">
    <source>
        <dbReference type="Proteomes" id="UP000522163"/>
    </source>
</evidence>
<keyword evidence="3 5" id="KW-1133">Transmembrane helix</keyword>
<feature type="transmembrane region" description="Helical" evidence="5">
    <location>
        <begin position="91"/>
        <end position="111"/>
    </location>
</feature>
<dbReference type="GO" id="GO:0046583">
    <property type="term" value="F:monoatomic cation efflux transmembrane transporter activity"/>
    <property type="evidence" value="ECO:0007669"/>
    <property type="project" value="TreeGrafter"/>
</dbReference>
<dbReference type="InterPro" id="IPR052951">
    <property type="entry name" value="Tellurite_res_ion_channel"/>
</dbReference>
<evidence type="ECO:0000313" key="6">
    <source>
        <dbReference type="EMBL" id="MBB6040996.1"/>
    </source>
</evidence>
<dbReference type="InterPro" id="IPR004695">
    <property type="entry name" value="SLAC1/Mae1/Ssu1/TehA"/>
</dbReference>
<comment type="subcellular location">
    <subcellularLocation>
        <location evidence="1">Membrane</location>
        <topology evidence="1">Multi-pass membrane protein</topology>
    </subcellularLocation>
</comment>
<accession>A0A7W9SGJ3</accession>
<organism evidence="6 7">
    <name type="scientific">Oribacterium sinus</name>
    <dbReference type="NCBI Taxonomy" id="237576"/>
    <lineage>
        <taxon>Bacteria</taxon>
        <taxon>Bacillati</taxon>
        <taxon>Bacillota</taxon>
        <taxon>Clostridia</taxon>
        <taxon>Lachnospirales</taxon>
        <taxon>Lachnospiraceae</taxon>
        <taxon>Oribacterium</taxon>
    </lineage>
</organism>
<evidence type="ECO:0000256" key="5">
    <source>
        <dbReference type="SAM" id="Phobius"/>
    </source>
</evidence>
<proteinExistence type="predicted"/>
<dbReference type="EMBL" id="JACHHH010000004">
    <property type="protein sequence ID" value="MBB6040996.1"/>
    <property type="molecule type" value="Genomic_DNA"/>
</dbReference>
<comment type="caution">
    <text evidence="6">The sequence shown here is derived from an EMBL/GenBank/DDBJ whole genome shotgun (WGS) entry which is preliminary data.</text>
</comment>
<name>A0A7W9SGJ3_9FIRM</name>
<feature type="transmembrane region" description="Helical" evidence="5">
    <location>
        <begin position="31"/>
        <end position="54"/>
    </location>
</feature>
<feature type="transmembrane region" description="Helical" evidence="5">
    <location>
        <begin position="239"/>
        <end position="256"/>
    </location>
</feature>
<evidence type="ECO:0000256" key="2">
    <source>
        <dbReference type="ARBA" id="ARBA00022692"/>
    </source>
</evidence>
<keyword evidence="2 5" id="KW-0812">Transmembrane</keyword>
<dbReference type="Gene3D" id="1.50.10.150">
    <property type="entry name" value="Voltage-dependent anion channel"/>
    <property type="match status" value="1"/>
</dbReference>
<dbReference type="GO" id="GO:0005886">
    <property type="term" value="C:plasma membrane"/>
    <property type="evidence" value="ECO:0007669"/>
    <property type="project" value="TreeGrafter"/>
</dbReference>
<reference evidence="6 7" key="1">
    <citation type="submission" date="2020-08" db="EMBL/GenBank/DDBJ databases">
        <title>Genomic Encyclopedia of Type Strains, Phase IV (KMG-IV): sequencing the most valuable type-strain genomes for metagenomic binning, comparative biology and taxonomic classification.</title>
        <authorList>
            <person name="Goeker M."/>
        </authorList>
    </citation>
    <scope>NUCLEOTIDE SEQUENCE [LARGE SCALE GENOMIC DNA]</scope>
    <source>
        <strain evidence="6 7">DSM 17245</strain>
    </source>
</reference>
<dbReference type="Pfam" id="PF03595">
    <property type="entry name" value="SLAC1"/>
    <property type="match status" value="1"/>
</dbReference>
<feature type="transmembrane region" description="Helical" evidence="5">
    <location>
        <begin position="210"/>
        <end position="227"/>
    </location>
</feature>
<dbReference type="InterPro" id="IPR038665">
    <property type="entry name" value="Voltage-dep_anion_channel_sf"/>
</dbReference>
<feature type="transmembrane region" description="Helical" evidence="5">
    <location>
        <begin position="66"/>
        <end position="85"/>
    </location>
</feature>
<dbReference type="Proteomes" id="UP000522163">
    <property type="component" value="Unassembled WGS sequence"/>
</dbReference>
<gene>
    <name evidence="6" type="ORF">HNQ46_000968</name>
</gene>
<feature type="transmembrane region" description="Helical" evidence="5">
    <location>
        <begin position="7"/>
        <end position="25"/>
    </location>
</feature>
<protein>
    <submittedName>
        <fullName evidence="6">Exfoliative toxin A/B</fullName>
    </submittedName>
</protein>
<feature type="transmembrane region" description="Helical" evidence="5">
    <location>
        <begin position="276"/>
        <end position="296"/>
    </location>
</feature>
<dbReference type="PANTHER" id="PTHR37955:SF1">
    <property type="entry name" value="DEP DOMAIN-CONTAINING PROTEIN"/>
    <property type="match status" value="1"/>
</dbReference>
<dbReference type="CDD" id="cd09325">
    <property type="entry name" value="TDT_C4-dicarb_trans"/>
    <property type="match status" value="1"/>
</dbReference>
<feature type="transmembrane region" description="Helical" evidence="5">
    <location>
        <begin position="186"/>
        <end position="204"/>
    </location>
</feature>
<keyword evidence="4 5" id="KW-0472">Membrane</keyword>
<sequence>MEKIKRVPLAISGVILGMAALGNLLQSYGEGIRLIFGGVAFVLLLLLLCKAIFFPQVLKEEFSNPIGAGVTATFPMALMLFSVYAKPFVPGIAFPLWCVAILLQILLFLYFTKIYVLHFEEKNVHTVWYIVYVGIVVASLTSPAYKMQALGQGIFYFGFIALLILLVVVSKRYLKMPVPEPAKPLMMIYAAPMALCTAGYNQAFAEKNQGFVLFLLAATSVIYLFALVKSISFLKLPFYPSYAAFTFPFVISAIATKQSVMVLGKMGMSLAFMQPVVLLETIIAAGFTIYACLRFLEHIFLKKA</sequence>
<feature type="transmembrane region" description="Helical" evidence="5">
    <location>
        <begin position="154"/>
        <end position="174"/>
    </location>
</feature>
<dbReference type="AlphaFoldDB" id="A0A7W9SGJ3"/>
<dbReference type="GeneID" id="85014520"/>
<evidence type="ECO:0000256" key="3">
    <source>
        <dbReference type="ARBA" id="ARBA00022989"/>
    </source>
</evidence>
<feature type="transmembrane region" description="Helical" evidence="5">
    <location>
        <begin position="123"/>
        <end position="142"/>
    </location>
</feature>
<evidence type="ECO:0000256" key="4">
    <source>
        <dbReference type="ARBA" id="ARBA00023136"/>
    </source>
</evidence>
<dbReference type="RefSeq" id="WP_183683486.1">
    <property type="nucleotide sequence ID" value="NZ_JACHHH010000004.1"/>
</dbReference>
<evidence type="ECO:0000256" key="1">
    <source>
        <dbReference type="ARBA" id="ARBA00004141"/>
    </source>
</evidence>